<dbReference type="PANTHER" id="PTHR41317:SF1">
    <property type="entry name" value="PD-(D_E)XK NUCLEASE FAMILY TRANSPOSASE"/>
    <property type="match status" value="1"/>
</dbReference>
<dbReference type="EMBL" id="JAAEJV010000030">
    <property type="protein sequence ID" value="MBF5059605.1"/>
    <property type="molecule type" value="Genomic_DNA"/>
</dbReference>
<organism evidence="1 2">
    <name type="scientific">Candidatus Neptunichlamydia vexilliferae</name>
    <dbReference type="NCBI Taxonomy" id="1651774"/>
    <lineage>
        <taxon>Bacteria</taxon>
        <taxon>Pseudomonadati</taxon>
        <taxon>Chlamydiota</taxon>
        <taxon>Chlamydiia</taxon>
        <taxon>Parachlamydiales</taxon>
        <taxon>Simkaniaceae</taxon>
        <taxon>Candidatus Neptunichlamydia</taxon>
    </lineage>
</organism>
<dbReference type="InterPro" id="IPR010106">
    <property type="entry name" value="RpnA"/>
</dbReference>
<protein>
    <recommendedName>
        <fullName evidence="3">Transposase</fullName>
    </recommendedName>
</protein>
<evidence type="ECO:0000313" key="1">
    <source>
        <dbReference type="EMBL" id="MBF5059605.1"/>
    </source>
</evidence>
<dbReference type="Proteomes" id="UP001194714">
    <property type="component" value="Unassembled WGS sequence"/>
</dbReference>
<keyword evidence="2" id="KW-1185">Reference proteome</keyword>
<dbReference type="PANTHER" id="PTHR41317">
    <property type="entry name" value="PD-(D_E)XK NUCLEASE FAMILY TRANSPOSASE"/>
    <property type="match status" value="1"/>
</dbReference>
<evidence type="ECO:0000313" key="2">
    <source>
        <dbReference type="Proteomes" id="UP001194714"/>
    </source>
</evidence>
<gene>
    <name evidence="1" type="ORF">NEPTK9_001121</name>
</gene>
<evidence type="ECO:0008006" key="3">
    <source>
        <dbReference type="Google" id="ProtNLM"/>
    </source>
</evidence>
<proteinExistence type="predicted"/>
<name>A0ABS0B217_9BACT</name>
<reference evidence="1 2" key="1">
    <citation type="submission" date="2020-01" db="EMBL/GenBank/DDBJ databases">
        <title>Draft genome sequence of Cand. Neptunochlamydia vexilliferae K9.</title>
        <authorList>
            <person name="Schulz F."/>
            <person name="Koestlbacher S."/>
            <person name="Wascher F."/>
            <person name="Pizzetti I."/>
            <person name="Horn M."/>
        </authorList>
    </citation>
    <scope>NUCLEOTIDE SEQUENCE [LARGE SCALE GENOMIC DNA]</scope>
    <source>
        <strain evidence="1 2">K9</strain>
    </source>
</reference>
<dbReference type="NCBIfam" id="TIGR01784">
    <property type="entry name" value="T_den_put_tspse"/>
    <property type="match status" value="1"/>
</dbReference>
<comment type="caution">
    <text evidence="1">The sequence shown here is derived from an EMBL/GenBank/DDBJ whole genome shotgun (WGS) entry which is preliminary data.</text>
</comment>
<dbReference type="Pfam" id="PF12784">
    <property type="entry name" value="PDDEXK_2"/>
    <property type="match status" value="1"/>
</dbReference>
<accession>A0ABS0B217</accession>
<sequence>MRSMIDLLDVKVDIVFKDFFGDKSSKELLESFINSVLGFEGDDLIEIEEFLDPRKMRVEVGRPSTFVDLSVKTRGGERYIIEMQTYNHEGFDKRLLYYLGKDYTEQIDYHHQQATETEQRKKQKKLIGWKDLPKVHVVAIIDFHRNEREKNGILNDEKVVETYRFKPEVSSSNEHLFNQWKATLVDLKKFKDKPLEELKTYKEKWFYFLKNASLIKEKEVNTLKQDPVFQRALERLERLSSDPATRKAYEASINEHRDHLAVLSSERKAGRKEEKLEIAQAMVKDGLSVQQISKLTGLSVKEIESLR</sequence>